<protein>
    <submittedName>
        <fullName evidence="3">Integrase core domain-containing protein</fullName>
    </submittedName>
</protein>
<dbReference type="AlphaFoldDB" id="A0A1H2TUQ9"/>
<evidence type="ECO:0000259" key="2">
    <source>
        <dbReference type="PROSITE" id="PS50994"/>
    </source>
</evidence>
<evidence type="ECO:0000313" key="4">
    <source>
        <dbReference type="Proteomes" id="UP000198534"/>
    </source>
</evidence>
<dbReference type="Proteomes" id="UP000198534">
    <property type="component" value="Unassembled WGS sequence"/>
</dbReference>
<dbReference type="GO" id="GO:0003676">
    <property type="term" value="F:nucleic acid binding"/>
    <property type="evidence" value="ECO:0007669"/>
    <property type="project" value="InterPro"/>
</dbReference>
<dbReference type="Gene3D" id="3.30.420.10">
    <property type="entry name" value="Ribonuclease H-like superfamily/Ribonuclease H"/>
    <property type="match status" value="1"/>
</dbReference>
<dbReference type="RefSeq" id="WP_143034997.1">
    <property type="nucleotide sequence ID" value="NZ_FNNQ01000003.1"/>
</dbReference>
<feature type="domain" description="Integrase catalytic" evidence="2">
    <location>
        <begin position="47"/>
        <end position="115"/>
    </location>
</feature>
<dbReference type="EMBL" id="FNNQ01000003">
    <property type="protein sequence ID" value="SDW47089.1"/>
    <property type="molecule type" value="Genomic_DNA"/>
</dbReference>
<dbReference type="OrthoDB" id="9781005at2"/>
<dbReference type="PROSITE" id="PS50994">
    <property type="entry name" value="INTEGRASE"/>
    <property type="match status" value="1"/>
</dbReference>
<dbReference type="Pfam" id="PF00665">
    <property type="entry name" value="rve"/>
    <property type="match status" value="1"/>
</dbReference>
<organism evidence="3 4">
    <name type="scientific">Marininema mesophilum</name>
    <dbReference type="NCBI Taxonomy" id="1048340"/>
    <lineage>
        <taxon>Bacteria</taxon>
        <taxon>Bacillati</taxon>
        <taxon>Bacillota</taxon>
        <taxon>Bacilli</taxon>
        <taxon>Bacillales</taxon>
        <taxon>Thermoactinomycetaceae</taxon>
        <taxon>Marininema</taxon>
    </lineage>
</organism>
<gene>
    <name evidence="3" type="ORF">SAMN05444487_103250</name>
</gene>
<keyword evidence="4" id="KW-1185">Reference proteome</keyword>
<name>A0A1H2TUQ9_9BACL</name>
<comment type="function">
    <text evidence="1">Involved in the transposition of the insertion sequence.</text>
</comment>
<dbReference type="InterPro" id="IPR036397">
    <property type="entry name" value="RNaseH_sf"/>
</dbReference>
<dbReference type="STRING" id="1048340.SAMN05444487_103250"/>
<evidence type="ECO:0000313" key="3">
    <source>
        <dbReference type="EMBL" id="SDW47089.1"/>
    </source>
</evidence>
<proteinExistence type="predicted"/>
<dbReference type="InterPro" id="IPR001584">
    <property type="entry name" value="Integrase_cat-core"/>
</dbReference>
<dbReference type="SUPFAM" id="SSF53098">
    <property type="entry name" value="Ribonuclease H-like"/>
    <property type="match status" value="1"/>
</dbReference>
<dbReference type="InterPro" id="IPR050900">
    <property type="entry name" value="Transposase_IS3/IS150/IS904"/>
</dbReference>
<sequence length="115" mass="13519">MFCVNHKRVYRLMKELGIRSRIRRKKPYYGSKEAYVVSNIVLNRDFQTARPNEKWVTDITYLPLKRSFLYLSTIYDLYNNEVIAYKISPRNNLQLVMDTVKKGDSSSKDAGDSLT</sequence>
<dbReference type="Pfam" id="PF13276">
    <property type="entry name" value="HTH_21"/>
    <property type="match status" value="1"/>
</dbReference>
<dbReference type="InterPro" id="IPR012337">
    <property type="entry name" value="RNaseH-like_sf"/>
</dbReference>
<dbReference type="InterPro" id="IPR025948">
    <property type="entry name" value="HTH-like_dom"/>
</dbReference>
<accession>A0A1H2TUQ9</accession>
<dbReference type="GO" id="GO:0015074">
    <property type="term" value="P:DNA integration"/>
    <property type="evidence" value="ECO:0007669"/>
    <property type="project" value="InterPro"/>
</dbReference>
<dbReference type="PANTHER" id="PTHR46889">
    <property type="entry name" value="TRANSPOSASE INSF FOR INSERTION SEQUENCE IS3B-RELATED"/>
    <property type="match status" value="1"/>
</dbReference>
<evidence type="ECO:0000256" key="1">
    <source>
        <dbReference type="ARBA" id="ARBA00002286"/>
    </source>
</evidence>
<reference evidence="3 4" key="1">
    <citation type="submission" date="2016-10" db="EMBL/GenBank/DDBJ databases">
        <authorList>
            <person name="de Groot N.N."/>
        </authorList>
    </citation>
    <scope>NUCLEOTIDE SEQUENCE [LARGE SCALE GENOMIC DNA]</scope>
    <source>
        <strain evidence="3 4">DSM 45610</strain>
    </source>
</reference>
<dbReference type="PANTHER" id="PTHR46889:SF4">
    <property type="entry name" value="TRANSPOSASE INSO FOR INSERTION SEQUENCE ELEMENT IS911B-RELATED"/>
    <property type="match status" value="1"/>
</dbReference>